<evidence type="ECO:0000313" key="2">
    <source>
        <dbReference type="EMBL" id="GMS90517.1"/>
    </source>
</evidence>
<keyword evidence="1" id="KW-0472">Membrane</keyword>
<keyword evidence="3" id="KW-1185">Reference proteome</keyword>
<proteinExistence type="predicted"/>
<feature type="transmembrane region" description="Helical" evidence="1">
    <location>
        <begin position="61"/>
        <end position="81"/>
    </location>
</feature>
<reference evidence="2" key="1">
    <citation type="submission" date="2023-10" db="EMBL/GenBank/DDBJ databases">
        <title>Genome assembly of Pristionchus species.</title>
        <authorList>
            <person name="Yoshida K."/>
            <person name="Sommer R.J."/>
        </authorList>
    </citation>
    <scope>NUCLEOTIDE SEQUENCE</scope>
    <source>
        <strain evidence="2">RS0144</strain>
    </source>
</reference>
<protein>
    <submittedName>
        <fullName evidence="2">Uncharacterized protein</fullName>
    </submittedName>
</protein>
<dbReference type="AlphaFoldDB" id="A0AAV5T6C5"/>
<name>A0AAV5T6C5_9BILA</name>
<gene>
    <name evidence="2" type="ORF">PENTCL1PPCAC_12692</name>
</gene>
<sequence>RWLSALSYFKYAYEALAVNEWAVIEEIPGTCVNATWVSCPRNGSEVLESIDFCENMMWPDIFIMILGVIILRVIAYGALLLRSNRQH</sequence>
<keyword evidence="1" id="KW-1133">Transmembrane helix</keyword>
<comment type="caution">
    <text evidence="2">The sequence shown here is derived from an EMBL/GenBank/DDBJ whole genome shotgun (WGS) entry which is preliminary data.</text>
</comment>
<accession>A0AAV5T6C5</accession>
<dbReference type="Proteomes" id="UP001432027">
    <property type="component" value="Unassembled WGS sequence"/>
</dbReference>
<organism evidence="2 3">
    <name type="scientific">Pristionchus entomophagus</name>
    <dbReference type="NCBI Taxonomy" id="358040"/>
    <lineage>
        <taxon>Eukaryota</taxon>
        <taxon>Metazoa</taxon>
        <taxon>Ecdysozoa</taxon>
        <taxon>Nematoda</taxon>
        <taxon>Chromadorea</taxon>
        <taxon>Rhabditida</taxon>
        <taxon>Rhabditina</taxon>
        <taxon>Diplogasteromorpha</taxon>
        <taxon>Diplogasteroidea</taxon>
        <taxon>Neodiplogasteridae</taxon>
        <taxon>Pristionchus</taxon>
    </lineage>
</organism>
<dbReference type="EMBL" id="BTSX01000003">
    <property type="protein sequence ID" value="GMS90517.1"/>
    <property type="molecule type" value="Genomic_DNA"/>
</dbReference>
<evidence type="ECO:0000313" key="3">
    <source>
        <dbReference type="Proteomes" id="UP001432027"/>
    </source>
</evidence>
<evidence type="ECO:0000256" key="1">
    <source>
        <dbReference type="SAM" id="Phobius"/>
    </source>
</evidence>
<feature type="non-terminal residue" evidence="2">
    <location>
        <position position="1"/>
    </location>
</feature>
<keyword evidence="1" id="KW-0812">Transmembrane</keyword>